<accession>E9I0T4</accession>
<dbReference type="PANTHER" id="PTHR18063">
    <property type="entry name" value="NF-E2 INDUCIBLE PROTEIN"/>
    <property type="match status" value="1"/>
</dbReference>
<organism evidence="5 6">
    <name type="scientific">Daphnia pulex</name>
    <name type="common">Water flea</name>
    <dbReference type="NCBI Taxonomy" id="6669"/>
    <lineage>
        <taxon>Eukaryota</taxon>
        <taxon>Metazoa</taxon>
        <taxon>Ecdysozoa</taxon>
        <taxon>Arthropoda</taxon>
        <taxon>Crustacea</taxon>
        <taxon>Branchiopoda</taxon>
        <taxon>Diplostraca</taxon>
        <taxon>Cladocera</taxon>
        <taxon>Anomopoda</taxon>
        <taxon>Daphniidae</taxon>
        <taxon>Daphnia</taxon>
    </lineage>
</organism>
<feature type="domain" description="MINDY deubiquitinase" evidence="4">
    <location>
        <begin position="1"/>
        <end position="60"/>
    </location>
</feature>
<keyword evidence="2" id="KW-0788">Thiol protease</keyword>
<dbReference type="GO" id="GO:0016807">
    <property type="term" value="F:cysteine-type carboxypeptidase activity"/>
    <property type="evidence" value="ECO:0000318"/>
    <property type="project" value="GO_Central"/>
</dbReference>
<proteinExistence type="inferred from homology"/>
<dbReference type="InterPro" id="IPR033979">
    <property type="entry name" value="MINDY_domain"/>
</dbReference>
<dbReference type="OrthoDB" id="6376424at2759"/>
<evidence type="ECO:0000256" key="3">
    <source>
        <dbReference type="SAM" id="MobiDB-lite"/>
    </source>
</evidence>
<sequence>MHDAMAVLPKLQTGLDVNVKFTVVRDFEYTPECIIFDLLRIPLFHGWLVDPQTPEIVAAVVLEALVIENFLERSASQLTYHGLSELTTSMEDDQIGVLFRNNHFSTIYKRQKELLQLVTDQGFLGESSVVWETLGSIDGDGQFVDSHFRTDPPKPELASSGDSASPHPTSPHSASPHPLN</sequence>
<dbReference type="GO" id="GO:0071944">
    <property type="term" value="C:cell periphery"/>
    <property type="evidence" value="ECO:0000318"/>
    <property type="project" value="GO_Central"/>
</dbReference>
<dbReference type="eggNOG" id="KOG2427">
    <property type="taxonomic scope" value="Eukaryota"/>
</dbReference>
<dbReference type="KEGG" id="dpx:DAPPUDRAFT_270490"/>
<keyword evidence="6" id="KW-1185">Reference proteome</keyword>
<dbReference type="GO" id="GO:0006508">
    <property type="term" value="P:proteolysis"/>
    <property type="evidence" value="ECO:0007669"/>
    <property type="project" value="UniProtKB-KW"/>
</dbReference>
<dbReference type="PANTHER" id="PTHR18063:SF6">
    <property type="entry name" value="UBIQUITIN CARBOXYL-TERMINAL HYDROLASE"/>
    <property type="match status" value="1"/>
</dbReference>
<dbReference type="AlphaFoldDB" id="E9I0T4"/>
<dbReference type="STRING" id="6669.E9I0T4"/>
<dbReference type="EMBL" id="GL733625">
    <property type="protein sequence ID" value="EFX62392.1"/>
    <property type="molecule type" value="Genomic_DNA"/>
</dbReference>
<feature type="compositionally biased region" description="Low complexity" evidence="3">
    <location>
        <begin position="163"/>
        <end position="180"/>
    </location>
</feature>
<evidence type="ECO:0000256" key="1">
    <source>
        <dbReference type="ARBA" id="ARBA00006616"/>
    </source>
</evidence>
<evidence type="ECO:0000313" key="6">
    <source>
        <dbReference type="Proteomes" id="UP000000305"/>
    </source>
</evidence>
<keyword evidence="2" id="KW-0833">Ubl conjugation pathway</keyword>
<dbReference type="InParanoid" id="E9I0T4"/>
<dbReference type="PhylomeDB" id="E9I0T4"/>
<dbReference type="Pfam" id="PF04424">
    <property type="entry name" value="MINDY_DUB"/>
    <property type="match status" value="2"/>
</dbReference>
<keyword evidence="2" id="KW-0645">Protease</keyword>
<comment type="similarity">
    <text evidence="1 2">Belongs to the MINDY deubiquitinase family. FAM63 subfamily.</text>
</comment>
<feature type="domain" description="MINDY deubiquitinase" evidence="4">
    <location>
        <begin position="61"/>
        <end position="148"/>
    </location>
</feature>
<dbReference type="GO" id="GO:0140934">
    <property type="term" value="F:histone deubiquitinase activity"/>
    <property type="evidence" value="ECO:0007669"/>
    <property type="project" value="UniProtKB-UniRule"/>
</dbReference>
<dbReference type="GO" id="GO:0004843">
    <property type="term" value="F:cysteine-type deubiquitinase activity"/>
    <property type="evidence" value="ECO:0007669"/>
    <property type="project" value="UniProtKB-UniRule"/>
</dbReference>
<comment type="function">
    <text evidence="2">Hydrolase that can specifically remove 'Lys-48'-linked conjugated ubiquitin from proteins. Has exodeubiquitinase activity and has a preference for long polyubiquitin chains. May play a regulatory role at the level of protein turnover.</text>
</comment>
<name>E9I0T4_DAPPU</name>
<dbReference type="EC" id="3.4.19.12" evidence="2"/>
<evidence type="ECO:0000313" key="5">
    <source>
        <dbReference type="EMBL" id="EFX62392.1"/>
    </source>
</evidence>
<gene>
    <name evidence="5" type="ORF">DAPPUDRAFT_270490</name>
</gene>
<dbReference type="HOGENOM" id="CLU_1497720_0_0_1"/>
<protein>
    <recommendedName>
        <fullName evidence="2">Ubiquitin carboxyl-terminal hydrolase</fullName>
        <ecNumber evidence="2">3.4.19.12</ecNumber>
    </recommendedName>
</protein>
<dbReference type="GO" id="GO:0036435">
    <property type="term" value="F:K48-linked polyubiquitin modification-dependent protein binding"/>
    <property type="evidence" value="ECO:0007669"/>
    <property type="project" value="UniProtKB-UniRule"/>
</dbReference>
<dbReference type="Proteomes" id="UP000000305">
    <property type="component" value="Unassembled WGS sequence"/>
</dbReference>
<evidence type="ECO:0000259" key="4">
    <source>
        <dbReference type="Pfam" id="PF04424"/>
    </source>
</evidence>
<dbReference type="InterPro" id="IPR007518">
    <property type="entry name" value="MINDY"/>
</dbReference>
<comment type="catalytic activity">
    <reaction evidence="2">
        <text>Thiol-dependent hydrolysis of ester, thioester, amide, peptide and isopeptide bonds formed by the C-terminal Gly of ubiquitin (a 76-residue protein attached to proteins as an intracellular targeting signal).</text>
        <dbReference type="EC" id="3.4.19.12"/>
    </reaction>
</comment>
<evidence type="ECO:0000256" key="2">
    <source>
        <dbReference type="RuleBase" id="RU367139"/>
    </source>
</evidence>
<dbReference type="GO" id="GO:1990380">
    <property type="term" value="F:K48-linked deubiquitinase activity"/>
    <property type="evidence" value="ECO:0000318"/>
    <property type="project" value="GO_Central"/>
</dbReference>
<keyword evidence="2" id="KW-0378">Hydrolase</keyword>
<feature type="region of interest" description="Disordered" evidence="3">
    <location>
        <begin position="142"/>
        <end position="180"/>
    </location>
</feature>
<reference evidence="5 6" key="1">
    <citation type="journal article" date="2011" name="Science">
        <title>The ecoresponsive genome of Daphnia pulex.</title>
        <authorList>
            <person name="Colbourne J.K."/>
            <person name="Pfrender M.E."/>
            <person name="Gilbert D."/>
            <person name="Thomas W.K."/>
            <person name="Tucker A."/>
            <person name="Oakley T.H."/>
            <person name="Tokishita S."/>
            <person name="Aerts A."/>
            <person name="Arnold G.J."/>
            <person name="Basu M.K."/>
            <person name="Bauer D.J."/>
            <person name="Caceres C.E."/>
            <person name="Carmel L."/>
            <person name="Casola C."/>
            <person name="Choi J.H."/>
            <person name="Detter J.C."/>
            <person name="Dong Q."/>
            <person name="Dusheyko S."/>
            <person name="Eads B.D."/>
            <person name="Frohlich T."/>
            <person name="Geiler-Samerotte K.A."/>
            <person name="Gerlach D."/>
            <person name="Hatcher P."/>
            <person name="Jogdeo S."/>
            <person name="Krijgsveld J."/>
            <person name="Kriventseva E.V."/>
            <person name="Kultz D."/>
            <person name="Laforsch C."/>
            <person name="Lindquist E."/>
            <person name="Lopez J."/>
            <person name="Manak J.R."/>
            <person name="Muller J."/>
            <person name="Pangilinan J."/>
            <person name="Patwardhan R.P."/>
            <person name="Pitluck S."/>
            <person name="Pritham E.J."/>
            <person name="Rechtsteiner A."/>
            <person name="Rho M."/>
            <person name="Rogozin I.B."/>
            <person name="Sakarya O."/>
            <person name="Salamov A."/>
            <person name="Schaack S."/>
            <person name="Shapiro H."/>
            <person name="Shiga Y."/>
            <person name="Skalitzky C."/>
            <person name="Smith Z."/>
            <person name="Souvorov A."/>
            <person name="Sung W."/>
            <person name="Tang Z."/>
            <person name="Tsuchiya D."/>
            <person name="Tu H."/>
            <person name="Vos H."/>
            <person name="Wang M."/>
            <person name="Wolf Y.I."/>
            <person name="Yamagata H."/>
            <person name="Yamada T."/>
            <person name="Ye Y."/>
            <person name="Shaw J.R."/>
            <person name="Andrews J."/>
            <person name="Crease T.J."/>
            <person name="Tang H."/>
            <person name="Lucas S.M."/>
            <person name="Robertson H.M."/>
            <person name="Bork P."/>
            <person name="Koonin E.V."/>
            <person name="Zdobnov E.M."/>
            <person name="Grigoriev I.V."/>
            <person name="Lynch M."/>
            <person name="Boore J.L."/>
        </authorList>
    </citation>
    <scope>NUCLEOTIDE SEQUENCE [LARGE SCALE GENOMIC DNA]</scope>
</reference>